<evidence type="ECO:0000313" key="2">
    <source>
        <dbReference type="EMBL" id="MBD8514639.1"/>
    </source>
</evidence>
<organism evidence="2 3">
    <name type="scientific">Photobacterium arenosum</name>
    <dbReference type="NCBI Taxonomy" id="2774143"/>
    <lineage>
        <taxon>Bacteria</taxon>
        <taxon>Pseudomonadati</taxon>
        <taxon>Pseudomonadota</taxon>
        <taxon>Gammaproteobacteria</taxon>
        <taxon>Vibrionales</taxon>
        <taxon>Vibrionaceae</taxon>
        <taxon>Photobacterium</taxon>
    </lineage>
</organism>
<proteinExistence type="predicted"/>
<dbReference type="Proteomes" id="UP000649768">
    <property type="component" value="Unassembled WGS sequence"/>
</dbReference>
<evidence type="ECO:0000256" key="1">
    <source>
        <dbReference type="SAM" id="Phobius"/>
    </source>
</evidence>
<keyword evidence="1" id="KW-1133">Transmembrane helix</keyword>
<name>A0ABR9BQZ6_9GAMM</name>
<comment type="caution">
    <text evidence="2">The sequence shown here is derived from an EMBL/GenBank/DDBJ whole genome shotgun (WGS) entry which is preliminary data.</text>
</comment>
<dbReference type="RefSeq" id="WP_192017259.1">
    <property type="nucleotide sequence ID" value="NZ_JACYTP010000014.1"/>
</dbReference>
<reference evidence="2 3" key="1">
    <citation type="submission" date="2020-09" db="EMBL/GenBank/DDBJ databases">
        <title>Photobacterium sp. CAU 1568 isolated from sand of Sido Beach.</title>
        <authorList>
            <person name="Kim W."/>
        </authorList>
    </citation>
    <scope>NUCLEOTIDE SEQUENCE [LARGE SCALE GENOMIC DNA]</scope>
    <source>
        <strain evidence="2 3">CAU 1568</strain>
    </source>
</reference>
<keyword evidence="1" id="KW-0472">Membrane</keyword>
<accession>A0ABR9BQZ6</accession>
<protein>
    <recommendedName>
        <fullName evidence="4">Cellulose biosynthesis protein BcsF</fullName>
    </recommendedName>
</protein>
<evidence type="ECO:0008006" key="4">
    <source>
        <dbReference type="Google" id="ProtNLM"/>
    </source>
</evidence>
<gene>
    <name evidence="2" type="ORF">IFO68_18305</name>
</gene>
<keyword evidence="1" id="KW-0812">Transmembrane</keyword>
<feature type="transmembrane region" description="Helical" evidence="1">
    <location>
        <begin position="6"/>
        <end position="24"/>
    </location>
</feature>
<sequence>MNIDDFLLTAGLSLLTGMVLGYYLRHLITLGKRFHRKYFGRSRYFEQD</sequence>
<keyword evidence="3" id="KW-1185">Reference proteome</keyword>
<evidence type="ECO:0000313" key="3">
    <source>
        <dbReference type="Proteomes" id="UP000649768"/>
    </source>
</evidence>
<dbReference type="EMBL" id="JACYTP010000014">
    <property type="protein sequence ID" value="MBD8514639.1"/>
    <property type="molecule type" value="Genomic_DNA"/>
</dbReference>